<dbReference type="PANTHER" id="PTHR11066:SF34">
    <property type="entry name" value="ACYL-COENZYME A THIOESTERASE 8"/>
    <property type="match status" value="1"/>
</dbReference>
<reference evidence="6" key="1">
    <citation type="submission" date="2019-12" db="EMBL/GenBank/DDBJ databases">
        <title>Actinomadura physcomitrii sp. nov., a novel actinomycete isolated from moss [Physcomitrium sphaericum (Ludw) Fuernr].</title>
        <authorList>
            <person name="Zhuang X."/>
        </authorList>
    </citation>
    <scope>NUCLEOTIDE SEQUENCE [LARGE SCALE GENOMIC DNA]</scope>
    <source>
        <strain evidence="6">LD22</strain>
    </source>
</reference>
<keyword evidence="2" id="KW-0378">Hydrolase</keyword>
<evidence type="ECO:0000313" key="7">
    <source>
        <dbReference type="Proteomes" id="UP000462055"/>
    </source>
</evidence>
<feature type="region of interest" description="Disordered" evidence="3">
    <location>
        <begin position="128"/>
        <end position="148"/>
    </location>
</feature>
<dbReference type="Pfam" id="PF13622">
    <property type="entry name" value="4HBT_3"/>
    <property type="match status" value="1"/>
</dbReference>
<proteinExistence type="inferred from homology"/>
<dbReference type="GO" id="GO:0009062">
    <property type="term" value="P:fatty acid catabolic process"/>
    <property type="evidence" value="ECO:0007669"/>
    <property type="project" value="TreeGrafter"/>
</dbReference>
<dbReference type="PANTHER" id="PTHR11066">
    <property type="entry name" value="ACYL-COA THIOESTERASE"/>
    <property type="match status" value="1"/>
</dbReference>
<name>A0A6I4M6A4_9ACTN</name>
<dbReference type="SUPFAM" id="SSF54637">
    <property type="entry name" value="Thioesterase/thiol ester dehydrase-isomerase"/>
    <property type="match status" value="2"/>
</dbReference>
<dbReference type="InterPro" id="IPR049449">
    <property type="entry name" value="TesB_ACOT8-like_N"/>
</dbReference>
<organism evidence="6 7">
    <name type="scientific">Actinomadura physcomitrii</name>
    <dbReference type="NCBI Taxonomy" id="2650748"/>
    <lineage>
        <taxon>Bacteria</taxon>
        <taxon>Bacillati</taxon>
        <taxon>Actinomycetota</taxon>
        <taxon>Actinomycetes</taxon>
        <taxon>Streptosporangiales</taxon>
        <taxon>Thermomonosporaceae</taxon>
        <taxon>Actinomadura</taxon>
    </lineage>
</organism>
<dbReference type="GO" id="GO:0006637">
    <property type="term" value="P:acyl-CoA metabolic process"/>
    <property type="evidence" value="ECO:0007669"/>
    <property type="project" value="InterPro"/>
</dbReference>
<evidence type="ECO:0000313" key="6">
    <source>
        <dbReference type="EMBL" id="MVZ99813.1"/>
    </source>
</evidence>
<comment type="caution">
    <text evidence="6">The sequence shown here is derived from an EMBL/GenBank/DDBJ whole genome shotgun (WGS) entry which is preliminary data.</text>
</comment>
<gene>
    <name evidence="6" type="ORF">F8568_005355</name>
</gene>
<evidence type="ECO:0000259" key="4">
    <source>
        <dbReference type="Pfam" id="PF13622"/>
    </source>
</evidence>
<evidence type="ECO:0000256" key="3">
    <source>
        <dbReference type="SAM" id="MobiDB-lite"/>
    </source>
</evidence>
<dbReference type="InterPro" id="IPR049450">
    <property type="entry name" value="ACOT8-like_C"/>
</dbReference>
<evidence type="ECO:0000256" key="1">
    <source>
        <dbReference type="ARBA" id="ARBA00006538"/>
    </source>
</evidence>
<dbReference type="InterPro" id="IPR003703">
    <property type="entry name" value="Acyl_CoA_thio"/>
</dbReference>
<keyword evidence="7" id="KW-1185">Reference proteome</keyword>
<feature type="domain" description="Acyl-CoA thioesterase-like C-terminal" evidence="5">
    <location>
        <begin position="155"/>
        <end position="280"/>
    </location>
</feature>
<protein>
    <submittedName>
        <fullName evidence="6">Thioesterase family protein</fullName>
    </submittedName>
</protein>
<accession>A0A6I4M6A4</accession>
<dbReference type="EMBL" id="WBMS02000003">
    <property type="protein sequence ID" value="MVZ99813.1"/>
    <property type="molecule type" value="Genomic_DNA"/>
</dbReference>
<feature type="domain" description="Acyl-CoA thioesterase-like N-terminal HotDog" evidence="4">
    <location>
        <begin position="45"/>
        <end position="115"/>
    </location>
</feature>
<evidence type="ECO:0000256" key="2">
    <source>
        <dbReference type="ARBA" id="ARBA00022801"/>
    </source>
</evidence>
<comment type="similarity">
    <text evidence="1">Belongs to the C/M/P thioester hydrolase family.</text>
</comment>
<dbReference type="Gene3D" id="2.40.160.210">
    <property type="entry name" value="Acyl-CoA thioesterase, double hotdog domain"/>
    <property type="match status" value="1"/>
</dbReference>
<dbReference type="RefSeq" id="WP_151591964.1">
    <property type="nucleotide sequence ID" value="NZ_WBMS02000003.1"/>
</dbReference>
<sequence>MSETTEPAQTTLQQMLDIFDVEPADDGPDGPRRFRGDSFDEGRRVVEGSQMLSQAIVAVSKALPGRTVRTAHGLFVSVADPAHPLDFTVTPVQAGRSFASATVAVTQDDRIRSTVTLLLDRPQPDVIRHDRWTGEPVGGPGSANPARMPLQGREVRLEGVRDLNDPEEVGPPVVDAWLRYDSVPERDDLRRALLAQFTGPLSISTSMRPHSGVGTAQAHYSLSTAPMGIGVAFHEPLGWDGWIRYHHESTYAGAGMSHVRGQVLTEDGRLIASFTQDAMIRALSVSGKAASAPVESRL</sequence>
<dbReference type="InterPro" id="IPR042171">
    <property type="entry name" value="Acyl-CoA_hotdog"/>
</dbReference>
<dbReference type="GO" id="GO:0047617">
    <property type="term" value="F:fatty acyl-CoA hydrolase activity"/>
    <property type="evidence" value="ECO:0007669"/>
    <property type="project" value="InterPro"/>
</dbReference>
<dbReference type="Proteomes" id="UP000462055">
    <property type="component" value="Unassembled WGS sequence"/>
</dbReference>
<dbReference type="CDD" id="cd03444">
    <property type="entry name" value="Thioesterase_II_repeat1"/>
    <property type="match status" value="1"/>
</dbReference>
<dbReference type="AlphaFoldDB" id="A0A6I4M6A4"/>
<dbReference type="InterPro" id="IPR029069">
    <property type="entry name" value="HotDog_dom_sf"/>
</dbReference>
<dbReference type="Pfam" id="PF20789">
    <property type="entry name" value="4HBT_3C"/>
    <property type="match status" value="1"/>
</dbReference>
<evidence type="ECO:0000259" key="5">
    <source>
        <dbReference type="Pfam" id="PF20789"/>
    </source>
</evidence>